<evidence type="ECO:0000313" key="1">
    <source>
        <dbReference type="EMBL" id="KAI8423225.1"/>
    </source>
</evidence>
<protein>
    <submittedName>
        <fullName evidence="1">Uncharacterized protein</fullName>
    </submittedName>
</protein>
<sequence>MNSFHVMLFFIVCVVAMAYVSAAHDFDMERLLRNLAKPIRKAVLDSDDAMKVLDDVDDLTCRTGRKTGQGDKVASERPVAPAICSEAAERRGSGDDDLNTAGKRKG</sequence>
<reference evidence="1 2" key="1">
    <citation type="journal article" date="2022" name="Genome Biol. Evol.">
        <title>The Spruce Budworm Genome: Reconstructing the Evolutionary History of Antifreeze Proteins.</title>
        <authorList>
            <person name="Beliveau C."/>
            <person name="Gagne P."/>
            <person name="Picq S."/>
            <person name="Vernygora O."/>
            <person name="Keeling C.I."/>
            <person name="Pinkney K."/>
            <person name="Doucet D."/>
            <person name="Wen F."/>
            <person name="Johnston J.S."/>
            <person name="Maaroufi H."/>
            <person name="Boyle B."/>
            <person name="Laroche J."/>
            <person name="Dewar K."/>
            <person name="Juretic N."/>
            <person name="Blackburn G."/>
            <person name="Nisole A."/>
            <person name="Brunet B."/>
            <person name="Brandao M."/>
            <person name="Lumley L."/>
            <person name="Duan J."/>
            <person name="Quan G."/>
            <person name="Lucarotti C.J."/>
            <person name="Roe A.D."/>
            <person name="Sperling F.A.H."/>
            <person name="Levesque R.C."/>
            <person name="Cusson M."/>
        </authorList>
    </citation>
    <scope>NUCLEOTIDE SEQUENCE [LARGE SCALE GENOMIC DNA]</scope>
    <source>
        <strain evidence="1">Glfc:IPQL:Cfum</strain>
    </source>
</reference>
<comment type="caution">
    <text evidence="1">The sequence shown here is derived from an EMBL/GenBank/DDBJ whole genome shotgun (WGS) entry which is preliminary data.</text>
</comment>
<dbReference type="EMBL" id="CM046125">
    <property type="protein sequence ID" value="KAI8423225.1"/>
    <property type="molecule type" value="Genomic_DNA"/>
</dbReference>
<name>A0ACC0JGL1_CHOFU</name>
<proteinExistence type="predicted"/>
<gene>
    <name evidence="1" type="ORF">MSG28_014261</name>
</gene>
<accession>A0ACC0JGL1</accession>
<keyword evidence="2" id="KW-1185">Reference proteome</keyword>
<evidence type="ECO:0000313" key="2">
    <source>
        <dbReference type="Proteomes" id="UP001064048"/>
    </source>
</evidence>
<organism evidence="1 2">
    <name type="scientific">Choristoneura fumiferana</name>
    <name type="common">Spruce budworm moth</name>
    <name type="synonym">Archips fumiferana</name>
    <dbReference type="NCBI Taxonomy" id="7141"/>
    <lineage>
        <taxon>Eukaryota</taxon>
        <taxon>Metazoa</taxon>
        <taxon>Ecdysozoa</taxon>
        <taxon>Arthropoda</taxon>
        <taxon>Hexapoda</taxon>
        <taxon>Insecta</taxon>
        <taxon>Pterygota</taxon>
        <taxon>Neoptera</taxon>
        <taxon>Endopterygota</taxon>
        <taxon>Lepidoptera</taxon>
        <taxon>Glossata</taxon>
        <taxon>Ditrysia</taxon>
        <taxon>Tortricoidea</taxon>
        <taxon>Tortricidae</taxon>
        <taxon>Tortricinae</taxon>
        <taxon>Choristoneura</taxon>
    </lineage>
</organism>
<dbReference type="Proteomes" id="UP001064048">
    <property type="component" value="Chromosome 25"/>
</dbReference>